<comment type="caution">
    <text evidence="1">The sequence shown here is derived from an EMBL/GenBank/DDBJ whole genome shotgun (WGS) entry which is preliminary data.</text>
</comment>
<dbReference type="Proteomes" id="UP000191110">
    <property type="component" value="Unassembled WGS sequence"/>
</dbReference>
<reference evidence="1 2" key="1">
    <citation type="submission" date="2016-11" db="EMBL/GenBank/DDBJ databases">
        <title>Mixed transmission modes and dynamic genome evolution in an obligate animal-bacterial symbiosis.</title>
        <authorList>
            <person name="Russell S.L."/>
            <person name="Corbett-Detig R.B."/>
            <person name="Cavanaugh C.M."/>
        </authorList>
    </citation>
    <scope>NUCLEOTIDE SEQUENCE [LARGE SCALE GENOMIC DNA]</scope>
    <source>
        <strain evidence="1">Sveles-Q1</strain>
    </source>
</reference>
<evidence type="ECO:0000313" key="2">
    <source>
        <dbReference type="Proteomes" id="UP000191110"/>
    </source>
</evidence>
<dbReference type="OrthoDB" id="7672517at2"/>
<protein>
    <submittedName>
        <fullName evidence="1">Uncharacterized protein</fullName>
    </submittedName>
</protein>
<accession>A0A1T2L3V9</accession>
<evidence type="ECO:0000313" key="1">
    <source>
        <dbReference type="EMBL" id="OOZ39759.1"/>
    </source>
</evidence>
<dbReference type="RefSeq" id="WP_078484001.1">
    <property type="nucleotide sequence ID" value="NZ_MPRL01000042.1"/>
</dbReference>
<organism evidence="1 2">
    <name type="scientific">Solemya pervernicosa gill symbiont</name>
    <dbReference type="NCBI Taxonomy" id="642797"/>
    <lineage>
        <taxon>Bacteria</taxon>
        <taxon>Pseudomonadati</taxon>
        <taxon>Pseudomonadota</taxon>
        <taxon>Gammaproteobacteria</taxon>
        <taxon>sulfur-oxidizing symbionts</taxon>
    </lineage>
</organism>
<dbReference type="EMBL" id="MPRL01000042">
    <property type="protein sequence ID" value="OOZ39759.1"/>
    <property type="molecule type" value="Genomic_DNA"/>
</dbReference>
<gene>
    <name evidence="1" type="ORF">BOW53_10310</name>
</gene>
<sequence length="299" mass="33662">MKKSVISAAASYVPDKLEVFLRSAYDAMPDTEVHLIVTPEATAFEHTLKGFNPNTRLWLSNQRDHLLNKLERLTGIPITTKLPGINRAALTTTHGRERLARVTHAKFARYFLAQNIIEATAPSHVLLADSRDILFQRDPFPNGDIGILCGDEGLPLKSCNWIYKRLSRFYDAKTIQQIENRPNINSGATLGDTNSILEYLRAMSLEVFDRMLGSGERGGDQAIHNRLLHSGLATKVSLEAPGGETMAHFDIAKPSSYRFNSRNELTNLDSDTPIAIVHQYDRYPELQQWVDTRYPSTLR</sequence>
<keyword evidence="2" id="KW-1185">Reference proteome</keyword>
<dbReference type="AlphaFoldDB" id="A0A1T2L3V9"/>
<name>A0A1T2L3V9_9GAMM</name>
<proteinExistence type="predicted"/>